<comment type="caution">
    <text evidence="4">The sequence shown here is derived from an EMBL/GenBank/DDBJ whole genome shotgun (WGS) entry which is preliminary data.</text>
</comment>
<evidence type="ECO:0000313" key="5">
    <source>
        <dbReference type="Proteomes" id="UP001139000"/>
    </source>
</evidence>
<dbReference type="PANTHER" id="PTHR40841">
    <property type="entry name" value="SIDEROPHORE TRIACETYLFUSARININE C ESTERASE"/>
    <property type="match status" value="1"/>
</dbReference>
<dbReference type="InterPro" id="IPR011990">
    <property type="entry name" value="TPR-like_helical_dom_sf"/>
</dbReference>
<dbReference type="Gene3D" id="3.40.50.1820">
    <property type="entry name" value="alpha/beta hydrolase"/>
    <property type="match status" value="1"/>
</dbReference>
<dbReference type="EMBL" id="JAJTTC010000012">
    <property type="protein sequence ID" value="MCF0065652.1"/>
    <property type="molecule type" value="Genomic_DNA"/>
</dbReference>
<organism evidence="4 5">
    <name type="scientific">Dyadobacter chenwenxiniae</name>
    <dbReference type="NCBI Taxonomy" id="2906456"/>
    <lineage>
        <taxon>Bacteria</taxon>
        <taxon>Pseudomonadati</taxon>
        <taxon>Bacteroidota</taxon>
        <taxon>Cytophagia</taxon>
        <taxon>Cytophagales</taxon>
        <taxon>Spirosomataceae</taxon>
        <taxon>Dyadobacter</taxon>
    </lineage>
</organism>
<protein>
    <submittedName>
        <fullName evidence="4">Alpha/beta hydrolase</fullName>
    </submittedName>
</protein>
<dbReference type="Pfam" id="PF00756">
    <property type="entry name" value="Esterase"/>
    <property type="match status" value="1"/>
</dbReference>
<accession>A0A9X1TI02</accession>
<dbReference type="SUPFAM" id="SSF53474">
    <property type="entry name" value="alpha/beta-Hydrolases"/>
    <property type="match status" value="1"/>
</dbReference>
<dbReference type="SMART" id="SM00028">
    <property type="entry name" value="TPR"/>
    <property type="match status" value="2"/>
</dbReference>
<dbReference type="InterPro" id="IPR052558">
    <property type="entry name" value="Siderophore_Hydrolase_D"/>
</dbReference>
<evidence type="ECO:0000256" key="3">
    <source>
        <dbReference type="PROSITE-ProRule" id="PRU00339"/>
    </source>
</evidence>
<sequence length="409" mass="46695">MQKLCVLIGLLCLSILTKGQSSQQAVVLGHIDTVYSEVLKEKRPILIYSPSYDSAYFSKPVYPVLYVLDGEGYFASLVTMIQQLSVHNGNTIFPQMIIIGIPNLRGTRNRDLTPSPSSMDPKSGGGEAFTAFLEKELIPYVDNHYTTAPYRTLIGHSLGGLLVVNTLLKHPSLFNAYVALDPSMSYDQGNLLKQTKELLQQQSWKQQSLFLGIANTMNPGMDTAQVRSDTTLITYHIRSILKLKDDFTQATAKGLHWNYKYYSEDDHASIPLIAEYDALRFIFRTNRFPRNQPGNQYFDKNYSVAQLKKAMDAHYRLLSNERGHQVKPPEPLMNQLGYSFLQQKDFERAFFFFETNVNYYPNSFNVYDGMGDYYLAVNKKTKAIDCFKQALRLKNTLEIRDKLQKLSSK</sequence>
<evidence type="ECO:0000256" key="1">
    <source>
        <dbReference type="ARBA" id="ARBA00005622"/>
    </source>
</evidence>
<dbReference type="RefSeq" id="WP_234658670.1">
    <property type="nucleotide sequence ID" value="NZ_CP094997.1"/>
</dbReference>
<dbReference type="GO" id="GO:0016788">
    <property type="term" value="F:hydrolase activity, acting on ester bonds"/>
    <property type="evidence" value="ECO:0007669"/>
    <property type="project" value="TreeGrafter"/>
</dbReference>
<feature type="repeat" description="TPR" evidence="3">
    <location>
        <begin position="330"/>
        <end position="363"/>
    </location>
</feature>
<keyword evidence="2 4" id="KW-0378">Hydrolase</keyword>
<gene>
    <name evidence="4" type="ORF">LXM26_29335</name>
</gene>
<dbReference type="AlphaFoldDB" id="A0A9X1TI02"/>
<evidence type="ECO:0000313" key="4">
    <source>
        <dbReference type="EMBL" id="MCF0065652.1"/>
    </source>
</evidence>
<feature type="repeat" description="TPR" evidence="3">
    <location>
        <begin position="364"/>
        <end position="397"/>
    </location>
</feature>
<keyword evidence="5" id="KW-1185">Reference proteome</keyword>
<dbReference type="InterPro" id="IPR000801">
    <property type="entry name" value="Esterase-like"/>
</dbReference>
<keyword evidence="3" id="KW-0802">TPR repeat</keyword>
<proteinExistence type="inferred from homology"/>
<dbReference type="Proteomes" id="UP001139000">
    <property type="component" value="Unassembled WGS sequence"/>
</dbReference>
<dbReference type="PROSITE" id="PS50005">
    <property type="entry name" value="TPR"/>
    <property type="match status" value="2"/>
</dbReference>
<dbReference type="SUPFAM" id="SSF48452">
    <property type="entry name" value="TPR-like"/>
    <property type="match status" value="1"/>
</dbReference>
<dbReference type="InterPro" id="IPR019734">
    <property type="entry name" value="TPR_rpt"/>
</dbReference>
<dbReference type="InterPro" id="IPR029058">
    <property type="entry name" value="AB_hydrolase_fold"/>
</dbReference>
<comment type="similarity">
    <text evidence="1">Belongs to the esterase D family.</text>
</comment>
<dbReference type="PANTHER" id="PTHR40841:SF2">
    <property type="entry name" value="SIDEROPHORE-DEGRADING ESTERASE (EUROFUNG)"/>
    <property type="match status" value="1"/>
</dbReference>
<name>A0A9X1TI02_9BACT</name>
<reference evidence="4" key="1">
    <citation type="submission" date="2021-12" db="EMBL/GenBank/DDBJ databases">
        <title>Novel species in genus Dyadobacter.</title>
        <authorList>
            <person name="Ma C."/>
        </authorList>
    </citation>
    <scope>NUCLEOTIDE SEQUENCE</scope>
    <source>
        <strain evidence="4">LJ419</strain>
    </source>
</reference>
<evidence type="ECO:0000256" key="2">
    <source>
        <dbReference type="ARBA" id="ARBA00022801"/>
    </source>
</evidence>